<dbReference type="Gene3D" id="1.10.3720.10">
    <property type="entry name" value="MetI-like"/>
    <property type="match status" value="1"/>
</dbReference>
<dbReference type="Proteomes" id="UP000298170">
    <property type="component" value="Unassembled WGS sequence"/>
</dbReference>
<evidence type="ECO:0000256" key="7">
    <source>
        <dbReference type="SAM" id="MobiDB-lite"/>
    </source>
</evidence>
<dbReference type="InterPro" id="IPR035906">
    <property type="entry name" value="MetI-like_sf"/>
</dbReference>
<comment type="subcellular location">
    <subcellularLocation>
        <location evidence="6">Cell membrane</location>
        <topology evidence="6">Multi-pass membrane protein</topology>
    </subcellularLocation>
    <subcellularLocation>
        <location evidence="1">Membrane</location>
        <topology evidence="1">Multi-pass membrane protein</topology>
    </subcellularLocation>
</comment>
<keyword evidence="2 6" id="KW-0813">Transport</keyword>
<keyword evidence="5 6" id="KW-0472">Membrane</keyword>
<feature type="transmembrane region" description="Helical" evidence="6">
    <location>
        <begin position="90"/>
        <end position="112"/>
    </location>
</feature>
<dbReference type="InterPro" id="IPR051204">
    <property type="entry name" value="ABC_transp_perm/SBD"/>
</dbReference>
<evidence type="ECO:0000256" key="3">
    <source>
        <dbReference type="ARBA" id="ARBA00022692"/>
    </source>
</evidence>
<dbReference type="PANTHER" id="PTHR30177">
    <property type="entry name" value="GLYCINE BETAINE/L-PROLINE TRANSPORT SYSTEM PERMEASE PROTEIN PROW"/>
    <property type="match status" value="1"/>
</dbReference>
<accession>A0A4R9AFN7</accession>
<evidence type="ECO:0000256" key="4">
    <source>
        <dbReference type="ARBA" id="ARBA00022989"/>
    </source>
</evidence>
<organism evidence="9 10">
    <name type="scientific">Cryobacterium suzukii</name>
    <dbReference type="NCBI Taxonomy" id="1259198"/>
    <lineage>
        <taxon>Bacteria</taxon>
        <taxon>Bacillati</taxon>
        <taxon>Actinomycetota</taxon>
        <taxon>Actinomycetes</taxon>
        <taxon>Micrococcales</taxon>
        <taxon>Microbacteriaceae</taxon>
        <taxon>Cryobacterium</taxon>
    </lineage>
</organism>
<feature type="transmembrane region" description="Helical" evidence="6">
    <location>
        <begin position="156"/>
        <end position="177"/>
    </location>
</feature>
<evidence type="ECO:0000256" key="6">
    <source>
        <dbReference type="RuleBase" id="RU363032"/>
    </source>
</evidence>
<proteinExistence type="inferred from homology"/>
<dbReference type="GO" id="GO:0031460">
    <property type="term" value="P:glycine betaine transport"/>
    <property type="evidence" value="ECO:0007669"/>
    <property type="project" value="TreeGrafter"/>
</dbReference>
<dbReference type="GO" id="GO:0005886">
    <property type="term" value="C:plasma membrane"/>
    <property type="evidence" value="ECO:0007669"/>
    <property type="project" value="UniProtKB-SubCell"/>
</dbReference>
<evidence type="ECO:0000256" key="2">
    <source>
        <dbReference type="ARBA" id="ARBA00022448"/>
    </source>
</evidence>
<feature type="transmembrane region" description="Helical" evidence="6">
    <location>
        <begin position="61"/>
        <end position="84"/>
    </location>
</feature>
<dbReference type="CDD" id="cd06261">
    <property type="entry name" value="TM_PBP2"/>
    <property type="match status" value="1"/>
</dbReference>
<gene>
    <name evidence="9" type="ORF">E3T39_08085</name>
</gene>
<evidence type="ECO:0000259" key="8">
    <source>
        <dbReference type="PROSITE" id="PS50928"/>
    </source>
</evidence>
<comment type="similarity">
    <text evidence="6">Belongs to the binding-protein-dependent transport system permease family.</text>
</comment>
<keyword evidence="10" id="KW-1185">Reference proteome</keyword>
<comment type="caution">
    <text evidence="9">The sequence shown here is derived from an EMBL/GenBank/DDBJ whole genome shotgun (WGS) entry which is preliminary data.</text>
</comment>
<dbReference type="PROSITE" id="PS50928">
    <property type="entry name" value="ABC_TM1"/>
    <property type="match status" value="1"/>
</dbReference>
<name>A0A4R9AFN7_9MICO</name>
<dbReference type="EMBL" id="SOHJ01000008">
    <property type="protein sequence ID" value="TFD60190.1"/>
    <property type="molecule type" value="Genomic_DNA"/>
</dbReference>
<dbReference type="RefSeq" id="WP_134514247.1">
    <property type="nucleotide sequence ID" value="NZ_SOHJ01000008.1"/>
</dbReference>
<keyword evidence="3 6" id="KW-0812">Transmembrane</keyword>
<reference evidence="9 10" key="1">
    <citation type="submission" date="2019-03" db="EMBL/GenBank/DDBJ databases">
        <title>Genomics of glacier-inhabiting Cryobacterium strains.</title>
        <authorList>
            <person name="Liu Q."/>
            <person name="Xin Y.-H."/>
        </authorList>
    </citation>
    <scope>NUCLEOTIDE SEQUENCE [LARGE SCALE GENOMIC DNA]</scope>
    <source>
        <strain evidence="9 10">Sr39</strain>
    </source>
</reference>
<dbReference type="GO" id="GO:0055085">
    <property type="term" value="P:transmembrane transport"/>
    <property type="evidence" value="ECO:0007669"/>
    <property type="project" value="InterPro"/>
</dbReference>
<feature type="transmembrane region" description="Helical" evidence="6">
    <location>
        <begin position="189"/>
        <end position="209"/>
    </location>
</feature>
<dbReference type="SUPFAM" id="SSF161098">
    <property type="entry name" value="MetI-like"/>
    <property type="match status" value="1"/>
</dbReference>
<dbReference type="InterPro" id="IPR000515">
    <property type="entry name" value="MetI-like"/>
</dbReference>
<keyword evidence="4 6" id="KW-1133">Transmembrane helix</keyword>
<evidence type="ECO:0000256" key="5">
    <source>
        <dbReference type="ARBA" id="ARBA00023136"/>
    </source>
</evidence>
<evidence type="ECO:0000313" key="9">
    <source>
        <dbReference type="EMBL" id="TFD60190.1"/>
    </source>
</evidence>
<dbReference type="OrthoDB" id="5244012at2"/>
<dbReference type="Pfam" id="PF00528">
    <property type="entry name" value="BPD_transp_1"/>
    <property type="match status" value="1"/>
</dbReference>
<feature type="region of interest" description="Disordered" evidence="7">
    <location>
        <begin position="224"/>
        <end position="247"/>
    </location>
</feature>
<feature type="domain" description="ABC transmembrane type-1" evidence="8">
    <location>
        <begin position="27"/>
        <end position="206"/>
    </location>
</feature>
<evidence type="ECO:0000313" key="10">
    <source>
        <dbReference type="Proteomes" id="UP000298170"/>
    </source>
</evidence>
<sequence length="247" mass="25680">MNLFLDALNFLFDPANLAGSNGILSRLVDHLWYTGLSMAVAVVIGIPLGLLVGHTGRGRNAVVAVSSAARALPTLGLIFLIILYTGLGVGPLIVVLVILAVPPLLAGAYSGLEAVNRQTIDAARAIGMTEWQILLKVEMPLAMPLIFGGIRSATLQVIATATIAGYVGLTGLGRFLIEGLALRDYKLALAGAILVIALALCVDAILALAQRLVVPHGVARGLTRHTDESAAPTPRQHGRVSPAPSNP</sequence>
<evidence type="ECO:0000256" key="1">
    <source>
        <dbReference type="ARBA" id="ARBA00004141"/>
    </source>
</evidence>
<protein>
    <submittedName>
        <fullName evidence="9">ABC transporter permease</fullName>
    </submittedName>
</protein>
<dbReference type="AlphaFoldDB" id="A0A4R9AFN7"/>
<dbReference type="PANTHER" id="PTHR30177:SF33">
    <property type="entry name" value="POSSIBLE OSMOPROTECTANT (GLYCINE BETAINE_CARNITINE_CHOLINE_L-PROLINE) TRANSPORT INTEGRAL MEMBRANE PROTEIN ABC TRANSPORTER PROZ"/>
    <property type="match status" value="1"/>
</dbReference>
<feature type="transmembrane region" description="Helical" evidence="6">
    <location>
        <begin position="31"/>
        <end position="52"/>
    </location>
</feature>